<feature type="region of interest" description="Disordered" evidence="1">
    <location>
        <begin position="154"/>
        <end position="187"/>
    </location>
</feature>
<keyword evidence="2" id="KW-0812">Transmembrane</keyword>
<protein>
    <submittedName>
        <fullName evidence="3">Uncharacterized protein</fullName>
    </submittedName>
</protein>
<name>A0A409VJU7_9AGAR</name>
<dbReference type="InParanoid" id="A0A409VJU7"/>
<keyword evidence="4" id="KW-1185">Reference proteome</keyword>
<dbReference type="Proteomes" id="UP000284842">
    <property type="component" value="Unassembled WGS sequence"/>
</dbReference>
<gene>
    <name evidence="3" type="ORF">CVT24_007062</name>
</gene>
<sequence length="366" mass="39352">MAQQPSPGFPDRNKAVWLDDSEHSINYSGNWVELSREGVYKSTLRSTQEVGASFSVFYEGPAYVFINVTLPMCEGVAFAYKSYIRGEGEGDAAHIPLCAPGPSDINMYELMWSLDGRSGTFEFVIEWLAGGSSTPLMLDSVGILPVPYEGSSSLTPSPTLSPTSTPGPAVTSNLPSNNIPSSSSSKATPTWSIFLIVGIVVVGLAALFVFLIRRWKMKGKHMRKWGIRTRRQKISDQERTMVEIKDDSSTPSPVCATLAIAATHSQLGLLDANDSNSLFSPISYDARNLPSTADTSCILGQSPKHDCCFCPSCDDSRSRVTHSQDSIVTSMGNSSITAVGTNTSRADSSLGSHTACSVYSNPFGDD</sequence>
<keyword evidence="2" id="KW-1133">Transmembrane helix</keyword>
<comment type="caution">
    <text evidence="3">The sequence shown here is derived from an EMBL/GenBank/DDBJ whole genome shotgun (WGS) entry which is preliminary data.</text>
</comment>
<keyword evidence="2" id="KW-0472">Membrane</keyword>
<organism evidence="3 4">
    <name type="scientific">Panaeolus cyanescens</name>
    <dbReference type="NCBI Taxonomy" id="181874"/>
    <lineage>
        <taxon>Eukaryota</taxon>
        <taxon>Fungi</taxon>
        <taxon>Dikarya</taxon>
        <taxon>Basidiomycota</taxon>
        <taxon>Agaricomycotina</taxon>
        <taxon>Agaricomycetes</taxon>
        <taxon>Agaricomycetidae</taxon>
        <taxon>Agaricales</taxon>
        <taxon>Agaricineae</taxon>
        <taxon>Galeropsidaceae</taxon>
        <taxon>Panaeolus</taxon>
    </lineage>
</organism>
<dbReference type="AlphaFoldDB" id="A0A409VJU7"/>
<evidence type="ECO:0000256" key="1">
    <source>
        <dbReference type="SAM" id="MobiDB-lite"/>
    </source>
</evidence>
<feature type="transmembrane region" description="Helical" evidence="2">
    <location>
        <begin position="191"/>
        <end position="212"/>
    </location>
</feature>
<dbReference type="EMBL" id="NHTK01006041">
    <property type="protein sequence ID" value="PPQ66513.1"/>
    <property type="molecule type" value="Genomic_DNA"/>
</dbReference>
<proteinExistence type="predicted"/>
<evidence type="ECO:0000313" key="4">
    <source>
        <dbReference type="Proteomes" id="UP000284842"/>
    </source>
</evidence>
<evidence type="ECO:0000256" key="2">
    <source>
        <dbReference type="SAM" id="Phobius"/>
    </source>
</evidence>
<dbReference type="OrthoDB" id="3118854at2759"/>
<reference evidence="3 4" key="1">
    <citation type="journal article" date="2018" name="Evol. Lett.">
        <title>Horizontal gene cluster transfer increased hallucinogenic mushroom diversity.</title>
        <authorList>
            <person name="Reynolds H.T."/>
            <person name="Vijayakumar V."/>
            <person name="Gluck-Thaler E."/>
            <person name="Korotkin H.B."/>
            <person name="Matheny P.B."/>
            <person name="Slot J.C."/>
        </authorList>
    </citation>
    <scope>NUCLEOTIDE SEQUENCE [LARGE SCALE GENOMIC DNA]</scope>
    <source>
        <strain evidence="3 4">2629</strain>
    </source>
</reference>
<evidence type="ECO:0000313" key="3">
    <source>
        <dbReference type="EMBL" id="PPQ66513.1"/>
    </source>
</evidence>
<accession>A0A409VJU7</accession>